<proteinExistence type="predicted"/>
<dbReference type="InterPro" id="IPR023375">
    <property type="entry name" value="ADC_dom_sf"/>
</dbReference>
<dbReference type="InterPro" id="IPR039343">
    <property type="entry name" value="NDX1-like"/>
</dbReference>
<dbReference type="SUPFAM" id="SSF160104">
    <property type="entry name" value="Acetoacetate decarboxylase-like"/>
    <property type="match status" value="1"/>
</dbReference>
<dbReference type="PANTHER" id="PTHR35467">
    <property type="match status" value="1"/>
</dbReference>
<organism evidence="1">
    <name type="scientific">Micromonas pusilla</name>
    <name type="common">Picoplanktonic green alga</name>
    <name type="synonym">Chromulina pusilla</name>
    <dbReference type="NCBI Taxonomy" id="38833"/>
    <lineage>
        <taxon>Eukaryota</taxon>
        <taxon>Viridiplantae</taxon>
        <taxon>Chlorophyta</taxon>
        <taxon>Mamiellophyceae</taxon>
        <taxon>Mamiellales</taxon>
        <taxon>Mamiellaceae</taxon>
        <taxon>Micromonas</taxon>
    </lineage>
</organism>
<dbReference type="PANTHER" id="PTHR35467:SF2">
    <property type="entry name" value="PROTEIN NEOXANTHIN-DEFICIENT 1"/>
    <property type="match status" value="1"/>
</dbReference>
<dbReference type="AlphaFoldDB" id="A0A7S0KK34"/>
<sequence>MGGGYGNDKAPWRFTGRALYQLNLVRSSEARKHVPKDLKLVELFGWTLGGVYLARYDDSPAGTFDEMVALGGLVWNPPTSCAWAARVLVNSKEARQHGVKTCGLPSHFVDFNDELDRAPERHGWWKDTRPESGLARAERFVKGGWKNALRKNDEAPKETKGGERVVVRDGKGAELCSLALPHAAPSLPGPRIKMFLPSFSGRTDTCPDLLKYSLELNANLRLSAPVMFNDDAEADPAEGGCGKKKKKKKSAGDGLPGFIERALEANRGVRRFPPQLAVASLTASDPTPAPAAVVSDESPAAERDAALAGILHGKPLLCIAFDCMRMDVGVPKVVPVGK</sequence>
<reference evidence="1" key="1">
    <citation type="submission" date="2021-01" db="EMBL/GenBank/DDBJ databases">
        <authorList>
            <person name="Corre E."/>
            <person name="Pelletier E."/>
            <person name="Niang G."/>
            <person name="Scheremetjew M."/>
            <person name="Finn R."/>
            <person name="Kale V."/>
            <person name="Holt S."/>
            <person name="Cochrane G."/>
            <person name="Meng A."/>
            <person name="Brown T."/>
            <person name="Cohen L."/>
        </authorList>
    </citation>
    <scope>NUCLEOTIDE SEQUENCE</scope>
    <source>
        <strain evidence="1">CCMP494</strain>
    </source>
</reference>
<name>A0A7S0KK34_MICPS</name>
<dbReference type="EMBL" id="HBEV01004858">
    <property type="protein sequence ID" value="CAD8582709.1"/>
    <property type="molecule type" value="Transcribed_RNA"/>
</dbReference>
<evidence type="ECO:0000313" key="1">
    <source>
        <dbReference type="EMBL" id="CAD8582709.1"/>
    </source>
</evidence>
<accession>A0A7S0KK34</accession>
<protein>
    <submittedName>
        <fullName evidence="1">Uncharacterized protein</fullName>
    </submittedName>
</protein>
<gene>
    <name evidence="1" type="ORF">MSP1404_LOCUS3705</name>
</gene>